<dbReference type="PROSITE" id="PS50990">
    <property type="entry name" value="PEPTIDASE_C39"/>
    <property type="match status" value="1"/>
</dbReference>
<keyword evidence="6" id="KW-1185">Reference proteome</keyword>
<reference evidence="4 6" key="2">
    <citation type="submission" date="2018-08" db="EMBL/GenBank/DDBJ databases">
        <title>Comparative analysis of Burkholderia isolates from Puerto Rico.</title>
        <authorList>
            <person name="Hall C."/>
            <person name="Sahl J."/>
            <person name="Wagner D."/>
        </authorList>
    </citation>
    <scope>NUCLEOTIDE SEQUENCE [LARGE SCALE GENOMIC DNA]</scope>
    <source>
        <strain evidence="4 6">Bp8966</strain>
    </source>
</reference>
<dbReference type="GO" id="GO:0005524">
    <property type="term" value="F:ATP binding"/>
    <property type="evidence" value="ECO:0007669"/>
    <property type="project" value="InterPro"/>
</dbReference>
<organism evidence="3">
    <name type="scientific">Burkholderia stagnalis</name>
    <dbReference type="NCBI Taxonomy" id="1503054"/>
    <lineage>
        <taxon>Bacteria</taxon>
        <taxon>Pseudomonadati</taxon>
        <taxon>Pseudomonadota</taxon>
        <taxon>Betaproteobacteria</taxon>
        <taxon>Burkholderiales</taxon>
        <taxon>Burkholderiaceae</taxon>
        <taxon>Burkholderia</taxon>
        <taxon>Burkholderia cepacia complex</taxon>
    </lineage>
</organism>
<evidence type="ECO:0000313" key="3">
    <source>
        <dbReference type="EMBL" id="KWA51588.1"/>
    </source>
</evidence>
<dbReference type="EMBL" id="QTPM01000008">
    <property type="protein sequence ID" value="RQY95231.1"/>
    <property type="molecule type" value="Genomic_DNA"/>
</dbReference>
<dbReference type="GeneID" id="93054374"/>
<proteinExistence type="predicted"/>
<dbReference type="KEGG" id="bstg:WT74_05425"/>
<dbReference type="EMBL" id="LPHB01000096">
    <property type="protein sequence ID" value="KWA51588.1"/>
    <property type="molecule type" value="Genomic_DNA"/>
</dbReference>
<dbReference type="Pfam" id="PF03412">
    <property type="entry name" value="Peptidase_C39"/>
    <property type="match status" value="1"/>
</dbReference>
<dbReference type="Proteomes" id="UP000473470">
    <property type="component" value="Unassembled WGS sequence"/>
</dbReference>
<protein>
    <submittedName>
        <fullName evidence="2">C39 family peptidase</fullName>
    </submittedName>
    <submittedName>
        <fullName evidence="3">Peptidase C39</fullName>
    </submittedName>
</protein>
<dbReference type="GO" id="GO:0008233">
    <property type="term" value="F:peptidase activity"/>
    <property type="evidence" value="ECO:0007669"/>
    <property type="project" value="InterPro"/>
</dbReference>
<evidence type="ECO:0000313" key="2">
    <source>
        <dbReference type="EMBL" id="KAB0639067.1"/>
    </source>
</evidence>
<dbReference type="InterPro" id="IPR005074">
    <property type="entry name" value="Peptidase_C39"/>
</dbReference>
<comment type="caution">
    <text evidence="3">The sequence shown here is derived from an EMBL/GenBank/DDBJ whole genome shotgun (WGS) entry which is preliminary data.</text>
</comment>
<dbReference type="RefSeq" id="WP_059564710.1">
    <property type="nucleotide sequence ID" value="NZ_CABVPM010000002.1"/>
</dbReference>
<dbReference type="AlphaFoldDB" id="A0A108GEU4"/>
<gene>
    <name evidence="4" type="ORF">DF017_08665</name>
    <name evidence="2" type="ORF">F7R25_09370</name>
    <name evidence="3" type="ORF">WT44_32710</name>
</gene>
<evidence type="ECO:0000259" key="1">
    <source>
        <dbReference type="PROSITE" id="PS50990"/>
    </source>
</evidence>
<reference evidence="2 7" key="3">
    <citation type="submission" date="2019-09" db="EMBL/GenBank/DDBJ databases">
        <title>Draft genome sequences of 48 bacterial type strains from the CCUG.</title>
        <authorList>
            <person name="Tunovic T."/>
            <person name="Pineiro-Iglesias B."/>
            <person name="Unosson C."/>
            <person name="Inganas E."/>
            <person name="Ohlen M."/>
            <person name="Cardew S."/>
            <person name="Jensie-Markopoulos S."/>
            <person name="Salva-Serra F."/>
            <person name="Jaen-Luchoro D."/>
            <person name="Karlsson R."/>
            <person name="Svensson-Stadler L."/>
            <person name="Chun J."/>
            <person name="Moore E."/>
        </authorList>
    </citation>
    <scope>NUCLEOTIDE SEQUENCE [LARGE SCALE GENOMIC DNA]</scope>
    <source>
        <strain evidence="2 7">CCUG 65686</strain>
    </source>
</reference>
<evidence type="ECO:0000313" key="7">
    <source>
        <dbReference type="Proteomes" id="UP000473470"/>
    </source>
</evidence>
<sequence length="236" mass="26178">MSGEYRRVSLRIAVVIASGIGCTSGFAQSSIDTSTLAGVPLTKHLQSIRDLRYRDVVNQQFDFSCGSAALATLLKYGYDIDIPETEMIRRMMAFSTPEVVVRNGFSMLDMKKFVETLGLRGRGFRVGIDALYHLQIPVLVLMDLDGYEHFVIVKHAENGRVFIADPALGNRILLEQDFAKTWNGLVFAVLGKPFREDSPLLQNNESLALKLRDQALNTGSAAVPFVEFGLIKADLF</sequence>
<dbReference type="EMBL" id="VZOK01000011">
    <property type="protein sequence ID" value="KAB0639067.1"/>
    <property type="molecule type" value="Genomic_DNA"/>
</dbReference>
<dbReference type="PROSITE" id="PS51257">
    <property type="entry name" value="PROKAR_LIPOPROTEIN"/>
    <property type="match status" value="1"/>
</dbReference>
<name>A0A108GEU4_9BURK</name>
<feature type="domain" description="Peptidase C39" evidence="1">
    <location>
        <begin position="59"/>
        <end position="189"/>
    </location>
</feature>
<evidence type="ECO:0000313" key="5">
    <source>
        <dbReference type="Proteomes" id="UP000068603"/>
    </source>
</evidence>
<dbReference type="Proteomes" id="UP000068603">
    <property type="component" value="Unassembled WGS sequence"/>
</dbReference>
<dbReference type="Gene3D" id="3.90.70.10">
    <property type="entry name" value="Cysteine proteinases"/>
    <property type="match status" value="1"/>
</dbReference>
<accession>A0A108GEU4</accession>
<dbReference type="GO" id="GO:0016020">
    <property type="term" value="C:membrane"/>
    <property type="evidence" value="ECO:0007669"/>
    <property type="project" value="InterPro"/>
</dbReference>
<dbReference type="STRING" id="1503054.WT74_05425"/>
<dbReference type="Proteomes" id="UP000281098">
    <property type="component" value="Unassembled WGS sequence"/>
</dbReference>
<dbReference type="GO" id="GO:0006508">
    <property type="term" value="P:proteolysis"/>
    <property type="evidence" value="ECO:0007669"/>
    <property type="project" value="InterPro"/>
</dbReference>
<evidence type="ECO:0000313" key="6">
    <source>
        <dbReference type="Proteomes" id="UP000281098"/>
    </source>
</evidence>
<evidence type="ECO:0000313" key="4">
    <source>
        <dbReference type="EMBL" id="RQY95231.1"/>
    </source>
</evidence>
<dbReference type="CDD" id="cd02423">
    <property type="entry name" value="Peptidase_C39G"/>
    <property type="match status" value="1"/>
</dbReference>
<reference evidence="3 5" key="1">
    <citation type="submission" date="2015-11" db="EMBL/GenBank/DDBJ databases">
        <title>Expanding the genomic diversity of Burkholderia species for the development of highly accurate diagnostics.</title>
        <authorList>
            <person name="Sahl J."/>
            <person name="Keim P."/>
            <person name="Wagner D."/>
        </authorList>
    </citation>
    <scope>NUCLEOTIDE SEQUENCE [LARGE SCALE GENOMIC DNA]</scope>
    <source>
        <strain evidence="3 5">MSMB1960WGS</strain>
    </source>
</reference>